<feature type="region of interest" description="Disordered" evidence="1">
    <location>
        <begin position="65"/>
        <end position="120"/>
    </location>
</feature>
<protein>
    <submittedName>
        <fullName evidence="2">Uncharacterized protein</fullName>
    </submittedName>
</protein>
<comment type="caution">
    <text evidence="2">The sequence shown here is derived from an EMBL/GenBank/DDBJ whole genome shotgun (WGS) entry which is preliminary data.</text>
</comment>
<dbReference type="AlphaFoldDB" id="A0A9P5K9M6"/>
<dbReference type="EMBL" id="QPMT01000004">
    <property type="protein sequence ID" value="KAF4864602.1"/>
    <property type="molecule type" value="Genomic_DNA"/>
</dbReference>
<sequence>MVLAMLPSLWDLTTSHQDRSAALKKSGNGHKNCRFGSNVQPHLKIGLDKQVPEIPNVGAQVDENQGVHHGNLQELAASHKPQAGPREARLPGTQPATSWLEHSPNARANPETGQNSRSFG</sequence>
<accession>A0A9P5K9M6</accession>
<keyword evidence="3" id="KW-1185">Reference proteome</keyword>
<reference evidence="2" key="1">
    <citation type="submission" date="2019-06" db="EMBL/GenBank/DDBJ databases">
        <authorList>
            <person name="Gan P."/>
            <person name="Shirasu K."/>
        </authorList>
    </citation>
    <scope>NUCLEOTIDE SEQUENCE [LARGE SCALE GENOMIC DNA]</scope>
    <source>
        <strain evidence="2">CAD2</strain>
    </source>
</reference>
<dbReference type="Proteomes" id="UP000711996">
    <property type="component" value="Unassembled WGS sequence"/>
</dbReference>
<evidence type="ECO:0000313" key="3">
    <source>
        <dbReference type="Proteomes" id="UP000711996"/>
    </source>
</evidence>
<name>A0A9P5K9M6_COLSI</name>
<feature type="compositionally biased region" description="Polar residues" evidence="1">
    <location>
        <begin position="111"/>
        <end position="120"/>
    </location>
</feature>
<gene>
    <name evidence="2" type="ORF">CGCSCA2_v002132</name>
</gene>
<dbReference type="OrthoDB" id="10313374at2759"/>
<evidence type="ECO:0000256" key="1">
    <source>
        <dbReference type="SAM" id="MobiDB-lite"/>
    </source>
</evidence>
<proteinExistence type="predicted"/>
<evidence type="ECO:0000313" key="2">
    <source>
        <dbReference type="EMBL" id="KAF4864602.1"/>
    </source>
</evidence>
<organism evidence="2 3">
    <name type="scientific">Colletotrichum siamense</name>
    <name type="common">Anthracnose fungus</name>
    <dbReference type="NCBI Taxonomy" id="690259"/>
    <lineage>
        <taxon>Eukaryota</taxon>
        <taxon>Fungi</taxon>
        <taxon>Dikarya</taxon>
        <taxon>Ascomycota</taxon>
        <taxon>Pezizomycotina</taxon>
        <taxon>Sordariomycetes</taxon>
        <taxon>Hypocreomycetidae</taxon>
        <taxon>Glomerellales</taxon>
        <taxon>Glomerellaceae</taxon>
        <taxon>Colletotrichum</taxon>
        <taxon>Colletotrichum gloeosporioides species complex</taxon>
    </lineage>
</organism>